<sequence length="501" mass="57808">MVIMAGCQKKMTLQDYLDLGDKYLTETNYEKAIVAFTKAIELDPKNPEGYKGLANVYAVTERYEDALYTLEQGLEETEDDSLNDIYEDIQKRYDAWQVLYGMESMMDRGVEYDNWFDLWNYMLTMDFQMTFDQLSEKVTYTTEDGEKKLVLYPCGHIYYGSAGSTDRAGYGIWTSCSLEESWIDFYDGSWENDFPNGQGTYRMWQIQSINSDTEDTFHYEGDFKDGCFTTEEPDAPYQGVLHAMEIDTEKSMQEREFSQELFDYWQGVIAETDAYLSGFAITGSSEQGMSEEEKEELGVLTLLSADSSYSMPETYYPDQNTYLLIYGGGKGFGTPYEIVDTQGNALLQGYEECLWKTSDGYVKLLACDPGQMEDSAENYYSILMGELEGDFYVVKYDWSGNEIERHKLDGDVFSQAYAMYPQDYGQPLEIYSLGPDTYDQYTPFYNCQVSEDGYVLTDDSGQQVSRIRIKDPDSYVPIQKGNIFGLWNPEYYEFARIYYVN</sequence>
<gene>
    <name evidence="2" type="ORF">WMO41_01010</name>
</gene>
<dbReference type="Proteomes" id="UP001437460">
    <property type="component" value="Unassembled WGS sequence"/>
</dbReference>
<keyword evidence="1" id="KW-0802">TPR repeat</keyword>
<reference evidence="2 3" key="1">
    <citation type="submission" date="2024-03" db="EMBL/GenBank/DDBJ databases">
        <title>Human intestinal bacterial collection.</title>
        <authorList>
            <person name="Pauvert C."/>
            <person name="Hitch T.C.A."/>
            <person name="Clavel T."/>
        </authorList>
    </citation>
    <scope>NUCLEOTIDE SEQUENCE [LARGE SCALE GENOMIC DNA]</scope>
    <source>
        <strain evidence="2 3">CLA-AP-H27</strain>
    </source>
</reference>
<keyword evidence="3" id="KW-1185">Reference proteome</keyword>
<evidence type="ECO:0000256" key="1">
    <source>
        <dbReference type="PROSITE-ProRule" id="PRU00339"/>
    </source>
</evidence>
<dbReference type="SUPFAM" id="SSF48452">
    <property type="entry name" value="TPR-like"/>
    <property type="match status" value="1"/>
</dbReference>
<evidence type="ECO:0000313" key="2">
    <source>
        <dbReference type="EMBL" id="MEQ2561769.1"/>
    </source>
</evidence>
<protein>
    <submittedName>
        <fullName evidence="2">Tetratricopeptide repeat protein</fullName>
    </submittedName>
</protein>
<accession>A0ABV1HHH8</accession>
<dbReference type="InterPro" id="IPR019734">
    <property type="entry name" value="TPR_rpt"/>
</dbReference>
<dbReference type="EMBL" id="JBBMFJ010000001">
    <property type="protein sequence ID" value="MEQ2561769.1"/>
    <property type="molecule type" value="Genomic_DNA"/>
</dbReference>
<feature type="repeat" description="TPR" evidence="1">
    <location>
        <begin position="13"/>
        <end position="46"/>
    </location>
</feature>
<comment type="caution">
    <text evidence="2">The sequence shown here is derived from an EMBL/GenBank/DDBJ whole genome shotgun (WGS) entry which is preliminary data.</text>
</comment>
<dbReference type="SMART" id="SM00028">
    <property type="entry name" value="TPR"/>
    <property type="match status" value="2"/>
</dbReference>
<dbReference type="PROSITE" id="PS50293">
    <property type="entry name" value="TPR_REGION"/>
    <property type="match status" value="1"/>
</dbReference>
<name>A0ABV1HHH8_9FIRM</name>
<dbReference type="Pfam" id="PF14559">
    <property type="entry name" value="TPR_19"/>
    <property type="match status" value="1"/>
</dbReference>
<dbReference type="RefSeq" id="WP_349228234.1">
    <property type="nucleotide sequence ID" value="NZ_JBBMFJ010000001.1"/>
</dbReference>
<proteinExistence type="predicted"/>
<dbReference type="InterPro" id="IPR011990">
    <property type="entry name" value="TPR-like_helical_dom_sf"/>
</dbReference>
<dbReference type="Gene3D" id="1.25.40.10">
    <property type="entry name" value="Tetratricopeptide repeat domain"/>
    <property type="match status" value="1"/>
</dbReference>
<dbReference type="PROSITE" id="PS50005">
    <property type="entry name" value="TPR"/>
    <property type="match status" value="1"/>
</dbReference>
<evidence type="ECO:0000313" key="3">
    <source>
        <dbReference type="Proteomes" id="UP001437460"/>
    </source>
</evidence>
<organism evidence="2 3">
    <name type="scientific">Ventrimonas faecis</name>
    <dbReference type="NCBI Taxonomy" id="3133170"/>
    <lineage>
        <taxon>Bacteria</taxon>
        <taxon>Bacillati</taxon>
        <taxon>Bacillota</taxon>
        <taxon>Clostridia</taxon>
        <taxon>Lachnospirales</taxon>
        <taxon>Lachnospiraceae</taxon>
        <taxon>Ventrimonas</taxon>
    </lineage>
</organism>